<name>A0A165CU43_9BASI</name>
<dbReference type="EMBL" id="KV424109">
    <property type="protein sequence ID" value="KZT51402.1"/>
    <property type="molecule type" value="Genomic_DNA"/>
</dbReference>
<dbReference type="InterPro" id="IPR032675">
    <property type="entry name" value="LRR_dom_sf"/>
</dbReference>
<evidence type="ECO:0008006" key="3">
    <source>
        <dbReference type="Google" id="ProtNLM"/>
    </source>
</evidence>
<accession>A0A165CU43</accession>
<organism evidence="1 2">
    <name type="scientific">Calocera cornea HHB12733</name>
    <dbReference type="NCBI Taxonomy" id="1353952"/>
    <lineage>
        <taxon>Eukaryota</taxon>
        <taxon>Fungi</taxon>
        <taxon>Dikarya</taxon>
        <taxon>Basidiomycota</taxon>
        <taxon>Agaricomycotina</taxon>
        <taxon>Dacrymycetes</taxon>
        <taxon>Dacrymycetales</taxon>
        <taxon>Dacrymycetaceae</taxon>
        <taxon>Calocera</taxon>
    </lineage>
</organism>
<reference evidence="1 2" key="1">
    <citation type="journal article" date="2016" name="Mol. Biol. Evol.">
        <title>Comparative Genomics of Early-Diverging Mushroom-Forming Fungi Provides Insights into the Origins of Lignocellulose Decay Capabilities.</title>
        <authorList>
            <person name="Nagy L.G."/>
            <person name="Riley R."/>
            <person name="Tritt A."/>
            <person name="Adam C."/>
            <person name="Daum C."/>
            <person name="Floudas D."/>
            <person name="Sun H."/>
            <person name="Yadav J.S."/>
            <person name="Pangilinan J."/>
            <person name="Larsson K.H."/>
            <person name="Matsuura K."/>
            <person name="Barry K."/>
            <person name="Labutti K."/>
            <person name="Kuo R."/>
            <person name="Ohm R.A."/>
            <person name="Bhattacharya S.S."/>
            <person name="Shirouzu T."/>
            <person name="Yoshinaga Y."/>
            <person name="Martin F.M."/>
            <person name="Grigoriev I.V."/>
            <person name="Hibbett D.S."/>
        </authorList>
    </citation>
    <scope>NUCLEOTIDE SEQUENCE [LARGE SCALE GENOMIC DNA]</scope>
    <source>
        <strain evidence="1 2">HHB12733</strain>
    </source>
</reference>
<gene>
    <name evidence="1" type="ORF">CALCODRAFT_503574</name>
</gene>
<dbReference type="Proteomes" id="UP000076842">
    <property type="component" value="Unassembled WGS sequence"/>
</dbReference>
<dbReference type="AlphaFoldDB" id="A0A165CU43"/>
<dbReference type="OrthoDB" id="2447803at2759"/>
<dbReference type="Gene3D" id="3.80.10.10">
    <property type="entry name" value="Ribonuclease Inhibitor"/>
    <property type="match status" value="1"/>
</dbReference>
<evidence type="ECO:0000313" key="1">
    <source>
        <dbReference type="EMBL" id="KZT51402.1"/>
    </source>
</evidence>
<dbReference type="STRING" id="1353952.A0A165CU43"/>
<proteinExistence type="predicted"/>
<sequence>MMESSALQQPDTLHIICGFLPSGSLPKLARVSRTLHHLVLPYIWKKLDQRTIACLTREIRLTQQLTGHFKLHASLVRDFTLDFYRERRFRQSLISALNEIVAYSSPTESVLPNLRRFRICASEAVDLTYTHYFLGPSLYHLEIGCGGFNNQIMDDGYSEKVINELLLAIRERCTSLHTLSFGGMPWLRDLPEMERLLDSLPTVTTYYGDGVALSPRILTALCRSTNIRRLKMHILPSQYDVFDPWGDLPLDGVYTDAAPLLESIERSVSDRSFLSMRHIDLNCDVVVASTFLGRLRSNLQSVTLHCSNRRSLIPQQDIHGLLQNITRFSHSLQDMDLTFIESSDPLLRRSQPVSWQTFAPLLQCSEIQRFNLVYDTSDDFDFSRSYLSDITRSWRNLESFVLDWDPPARHRTKGVHHTGLHDPRGLHLRDLLLFASNCPRLHTLLVSWLDASGNLEDPKDLPTVAWPLMLGVGYGQMESVPDVAAFLRKVRPGVRVECRPSYGLEGPRIAWRKVQELLDMPSSMLSGARLA</sequence>
<protein>
    <recommendedName>
        <fullName evidence="3">F-box domain-containing protein</fullName>
    </recommendedName>
</protein>
<dbReference type="InParanoid" id="A0A165CU43"/>
<keyword evidence="2" id="KW-1185">Reference proteome</keyword>
<evidence type="ECO:0000313" key="2">
    <source>
        <dbReference type="Proteomes" id="UP000076842"/>
    </source>
</evidence>